<dbReference type="InterPro" id="IPR011067">
    <property type="entry name" value="Plasmid_toxin/cell-grow_inhib"/>
</dbReference>
<gene>
    <name evidence="1" type="ORF">J2S14_003049</name>
</gene>
<keyword evidence="2" id="KW-1185">Reference proteome</keyword>
<comment type="caution">
    <text evidence="1">The sequence shown here is derived from an EMBL/GenBank/DDBJ whole genome shotgun (WGS) entry which is preliminary data.</text>
</comment>
<reference evidence="1 2" key="1">
    <citation type="submission" date="2023-07" db="EMBL/GenBank/DDBJ databases">
        <title>Genomic Encyclopedia of Type Strains, Phase IV (KMG-IV): sequencing the most valuable type-strain genomes for metagenomic binning, comparative biology and taxonomic classification.</title>
        <authorList>
            <person name="Goeker M."/>
        </authorList>
    </citation>
    <scope>NUCLEOTIDE SEQUENCE [LARGE SCALE GENOMIC DNA]</scope>
    <source>
        <strain evidence="1 2">DSM 27848</strain>
    </source>
</reference>
<evidence type="ECO:0000313" key="1">
    <source>
        <dbReference type="EMBL" id="MDQ0344208.1"/>
    </source>
</evidence>
<proteinExistence type="predicted"/>
<name>A0ABU0D709_9BACI</name>
<protein>
    <submittedName>
        <fullName evidence="1">Uncharacterized protein</fullName>
    </submittedName>
</protein>
<dbReference type="EMBL" id="JAUSUO010000008">
    <property type="protein sequence ID" value="MDQ0344208.1"/>
    <property type="molecule type" value="Genomic_DNA"/>
</dbReference>
<dbReference type="RefSeq" id="WP_244682480.1">
    <property type="nucleotide sequence ID" value="NZ_JALIRM010000011.1"/>
</dbReference>
<sequence length="132" mass="15360">MSNKSHHLIGKIYKSRFSYFDPRTRGYKFKRRPLLIVGAEKETLPCDLTVLPISKISVSSNIHDAFDIKLTKQDHENLNLTHDPSYVRTHKMTTIYSLDLIHNGEISSLKDLYPKVYEEIKEKFEGFAISLF</sequence>
<organism evidence="1 2">
    <name type="scientific">Lederbergia wuyishanensis</name>
    <dbReference type="NCBI Taxonomy" id="1347903"/>
    <lineage>
        <taxon>Bacteria</taxon>
        <taxon>Bacillati</taxon>
        <taxon>Bacillota</taxon>
        <taxon>Bacilli</taxon>
        <taxon>Bacillales</taxon>
        <taxon>Bacillaceae</taxon>
        <taxon>Lederbergia</taxon>
    </lineage>
</organism>
<dbReference type="Proteomes" id="UP001232343">
    <property type="component" value="Unassembled WGS sequence"/>
</dbReference>
<dbReference type="Gene3D" id="2.30.30.110">
    <property type="match status" value="1"/>
</dbReference>
<evidence type="ECO:0000313" key="2">
    <source>
        <dbReference type="Proteomes" id="UP001232343"/>
    </source>
</evidence>
<accession>A0ABU0D709</accession>